<keyword evidence="2" id="KW-1185">Reference proteome</keyword>
<protein>
    <submittedName>
        <fullName evidence="1">Bacillithiol system redox-active protein YtxJ</fullName>
    </submittedName>
</protein>
<dbReference type="InterPro" id="IPR022551">
    <property type="entry name" value="BrxC"/>
</dbReference>
<dbReference type="OrthoDB" id="677051at2"/>
<dbReference type="AlphaFoldDB" id="A0A2T4U957"/>
<proteinExistence type="predicted"/>
<dbReference type="EMBL" id="PZJJ01000004">
    <property type="protein sequence ID" value="PTL39915.1"/>
    <property type="molecule type" value="Genomic_DNA"/>
</dbReference>
<evidence type="ECO:0000313" key="2">
    <source>
        <dbReference type="Proteomes" id="UP000240509"/>
    </source>
</evidence>
<reference evidence="1 2" key="1">
    <citation type="submission" date="2018-03" db="EMBL/GenBank/DDBJ databases">
        <title>Alkalicoccus saliphilus sp. nov., isolated from a mineral pool.</title>
        <authorList>
            <person name="Zhao B."/>
        </authorList>
    </citation>
    <scope>NUCLEOTIDE SEQUENCE [LARGE SCALE GENOMIC DNA]</scope>
    <source>
        <strain evidence="1 2">6AG</strain>
    </source>
</reference>
<sequence>MIMLKINTMEELKQLYAKKEPYLLMKHSLTCPISSEAFAETETFAGQSENLPVYYLNVQEFREGSSDASEHFQIKHESPQAFLVSDGKVVWHDSHWRITNEKLRTAAENLN</sequence>
<dbReference type="InterPro" id="IPR036249">
    <property type="entry name" value="Thioredoxin-like_sf"/>
</dbReference>
<comment type="caution">
    <text evidence="1">The sequence shown here is derived from an EMBL/GenBank/DDBJ whole genome shotgun (WGS) entry which is preliminary data.</text>
</comment>
<dbReference type="Pfam" id="PF11009">
    <property type="entry name" value="BrxC"/>
    <property type="match status" value="1"/>
</dbReference>
<dbReference type="Gene3D" id="3.40.30.10">
    <property type="entry name" value="Glutaredoxin"/>
    <property type="match status" value="1"/>
</dbReference>
<name>A0A2T4U957_9BACI</name>
<organism evidence="1 2">
    <name type="scientific">Alkalicoccus saliphilus</name>
    <dbReference type="NCBI Taxonomy" id="200989"/>
    <lineage>
        <taxon>Bacteria</taxon>
        <taxon>Bacillati</taxon>
        <taxon>Bacillota</taxon>
        <taxon>Bacilli</taxon>
        <taxon>Bacillales</taxon>
        <taxon>Bacillaceae</taxon>
        <taxon>Alkalicoccus</taxon>
    </lineage>
</organism>
<gene>
    <name evidence="1" type="primary">ytxJ</name>
    <name evidence="1" type="ORF">C6Y45_04015</name>
</gene>
<dbReference type="NCBIfam" id="TIGR04019">
    <property type="entry name" value="B_thiol_YtxJ"/>
    <property type="match status" value="1"/>
</dbReference>
<dbReference type="SUPFAM" id="SSF52833">
    <property type="entry name" value="Thioredoxin-like"/>
    <property type="match status" value="1"/>
</dbReference>
<accession>A0A2T4U957</accession>
<evidence type="ECO:0000313" key="1">
    <source>
        <dbReference type="EMBL" id="PTL39915.1"/>
    </source>
</evidence>
<dbReference type="Proteomes" id="UP000240509">
    <property type="component" value="Unassembled WGS sequence"/>
</dbReference>